<comment type="caution">
    <text evidence="2">The sequence shown here is derived from an EMBL/GenBank/DDBJ whole genome shotgun (WGS) entry which is preliminary data.</text>
</comment>
<reference evidence="2 3" key="1">
    <citation type="journal article" date="2011" name="J. Bacteriol.">
        <title>Genome sequence of Chthoniobacter flavus Ellin428, an aerobic heterotrophic soil bacterium.</title>
        <authorList>
            <person name="Kant R."/>
            <person name="van Passel M.W."/>
            <person name="Palva A."/>
            <person name="Lucas S."/>
            <person name="Lapidus A."/>
            <person name="Glavina Del Rio T."/>
            <person name="Dalin E."/>
            <person name="Tice H."/>
            <person name="Bruce D."/>
            <person name="Goodwin L."/>
            <person name="Pitluck S."/>
            <person name="Larimer F.W."/>
            <person name="Land M.L."/>
            <person name="Hauser L."/>
            <person name="Sangwan P."/>
            <person name="de Vos W.M."/>
            <person name="Janssen P.H."/>
            <person name="Smidt H."/>
        </authorList>
    </citation>
    <scope>NUCLEOTIDE SEQUENCE [LARGE SCALE GENOMIC DNA]</scope>
    <source>
        <strain evidence="2 3">Ellin428</strain>
    </source>
</reference>
<dbReference type="eggNOG" id="ENOG5033M18">
    <property type="taxonomic scope" value="Bacteria"/>
</dbReference>
<organism evidence="2 3">
    <name type="scientific">Chthoniobacter flavus Ellin428</name>
    <dbReference type="NCBI Taxonomy" id="497964"/>
    <lineage>
        <taxon>Bacteria</taxon>
        <taxon>Pseudomonadati</taxon>
        <taxon>Verrucomicrobiota</taxon>
        <taxon>Spartobacteria</taxon>
        <taxon>Chthoniobacterales</taxon>
        <taxon>Chthoniobacteraceae</taxon>
        <taxon>Chthoniobacter</taxon>
    </lineage>
</organism>
<dbReference type="Proteomes" id="UP000005824">
    <property type="component" value="Unassembled WGS sequence"/>
</dbReference>
<feature type="transmembrane region" description="Helical" evidence="1">
    <location>
        <begin position="318"/>
        <end position="336"/>
    </location>
</feature>
<evidence type="ECO:0000256" key="1">
    <source>
        <dbReference type="SAM" id="Phobius"/>
    </source>
</evidence>
<dbReference type="InterPro" id="IPR036259">
    <property type="entry name" value="MFS_trans_sf"/>
</dbReference>
<feature type="transmembrane region" description="Helical" evidence="1">
    <location>
        <begin position="42"/>
        <end position="62"/>
    </location>
</feature>
<keyword evidence="1" id="KW-0812">Transmembrane</keyword>
<keyword evidence="1" id="KW-0472">Membrane</keyword>
<protein>
    <recommendedName>
        <fullName evidence="4">Major facilitator superfamily MFS_1</fullName>
    </recommendedName>
</protein>
<feature type="transmembrane region" description="Helical" evidence="1">
    <location>
        <begin position="292"/>
        <end position="311"/>
    </location>
</feature>
<evidence type="ECO:0000313" key="3">
    <source>
        <dbReference type="Proteomes" id="UP000005824"/>
    </source>
</evidence>
<dbReference type="AlphaFoldDB" id="B4CU90"/>
<proteinExistence type="predicted"/>
<name>B4CU90_9BACT</name>
<accession>B4CU90</accession>
<gene>
    <name evidence="2" type="ORF">CfE428DRAFT_0253</name>
</gene>
<dbReference type="InParanoid" id="B4CU90"/>
<feature type="transmembrane region" description="Helical" evidence="1">
    <location>
        <begin position="94"/>
        <end position="115"/>
    </location>
</feature>
<dbReference type="Gene3D" id="1.20.1250.20">
    <property type="entry name" value="MFS general substrate transporter like domains"/>
    <property type="match status" value="1"/>
</dbReference>
<keyword evidence="1" id="KW-1133">Transmembrane helix</keyword>
<dbReference type="SUPFAM" id="SSF103473">
    <property type="entry name" value="MFS general substrate transporter"/>
    <property type="match status" value="1"/>
</dbReference>
<feature type="transmembrane region" description="Helical" evidence="1">
    <location>
        <begin position="122"/>
        <end position="140"/>
    </location>
</feature>
<keyword evidence="3" id="KW-1185">Reference proteome</keyword>
<dbReference type="RefSeq" id="WP_006977580.1">
    <property type="nucleotide sequence ID" value="NZ_ABVL01000001.1"/>
</dbReference>
<feature type="transmembrane region" description="Helical" evidence="1">
    <location>
        <begin position="69"/>
        <end position="88"/>
    </location>
</feature>
<dbReference type="EMBL" id="ABVL01000001">
    <property type="protein sequence ID" value="EDY22128.1"/>
    <property type="molecule type" value="Genomic_DNA"/>
</dbReference>
<evidence type="ECO:0008006" key="4">
    <source>
        <dbReference type="Google" id="ProtNLM"/>
    </source>
</evidence>
<sequence length="345" mass="36223" precursor="true">MKSHLRFCLLALLASSHGVNDFIAGWMLGGGMPSATGWDRLPWLAIYAALAFAGQLPVAWIMDRSPRRHPWLIGALATMIGAAATWKISPGTAIILSGVASAFCHVAGGAIALQLPRGERAIGWFSAPGILGLTLGGWLGSTQGPLAGWVALLPVALLMGCLALRDRWPKVEAMGNPIPTPGVDAHDGLMLLILLALTLRSAVWDLVQVARTSDPHLLFAIAASAAFGKVLGGWMISRWPTVRHVSLTLIVACLLLEFARQSIVGLCAGIALLQSTIPASIVLLHRSFATSAARASAYVLGLTVALGGLVIPLRLDITATLLAVAVAAVLLLWWSIRLPQPQPAG</sequence>
<feature type="transmembrane region" description="Helical" evidence="1">
    <location>
        <begin position="216"/>
        <end position="236"/>
    </location>
</feature>
<evidence type="ECO:0000313" key="2">
    <source>
        <dbReference type="EMBL" id="EDY22128.1"/>
    </source>
</evidence>
<feature type="transmembrane region" description="Helical" evidence="1">
    <location>
        <begin position="146"/>
        <end position="164"/>
    </location>
</feature>
<dbReference type="STRING" id="497964.CfE428DRAFT_0253"/>